<dbReference type="OrthoDB" id="10261083at2759"/>
<reference evidence="3 4" key="1">
    <citation type="journal article" date="2018" name="Sci. Rep.">
        <title>Genomic signatures of local adaptation to the degree of environmental predictability in rotifers.</title>
        <authorList>
            <person name="Franch-Gras L."/>
            <person name="Hahn C."/>
            <person name="Garcia-Roger E.M."/>
            <person name="Carmona M.J."/>
            <person name="Serra M."/>
            <person name="Gomez A."/>
        </authorList>
    </citation>
    <scope>NUCLEOTIDE SEQUENCE [LARGE SCALE GENOMIC DNA]</scope>
    <source>
        <strain evidence="3">HYR1</strain>
    </source>
</reference>
<dbReference type="Pfam" id="PF05018">
    <property type="entry name" value="CFA20_dom"/>
    <property type="match status" value="1"/>
</dbReference>
<protein>
    <recommendedName>
        <fullName evidence="2">CFA20 domain-containing protein</fullName>
    </recommendedName>
</protein>
<name>A0A3M7SLF8_BRAPC</name>
<keyword evidence="4" id="KW-1185">Reference proteome</keyword>
<dbReference type="InterPro" id="IPR007714">
    <property type="entry name" value="CFA20_dom"/>
</dbReference>
<proteinExistence type="predicted"/>
<feature type="compositionally biased region" description="Polar residues" evidence="1">
    <location>
        <begin position="427"/>
        <end position="437"/>
    </location>
</feature>
<dbReference type="STRING" id="10195.A0A3M7SLF8"/>
<dbReference type="EMBL" id="REGN01001164">
    <property type="protein sequence ID" value="RNA36566.1"/>
    <property type="molecule type" value="Genomic_DNA"/>
</dbReference>
<dbReference type="Proteomes" id="UP000276133">
    <property type="component" value="Unassembled WGS sequence"/>
</dbReference>
<feature type="domain" description="CFA20" evidence="2">
    <location>
        <begin position="1"/>
        <end position="177"/>
    </location>
</feature>
<accession>A0A3M7SLF8</accession>
<comment type="caution">
    <text evidence="3">The sequence shown here is derived from an EMBL/GenBank/DDBJ whole genome shotgun (WGS) entry which is preliminary data.</text>
</comment>
<feature type="region of interest" description="Disordered" evidence="1">
    <location>
        <begin position="425"/>
        <end position="456"/>
    </location>
</feature>
<evidence type="ECO:0000313" key="4">
    <source>
        <dbReference type="Proteomes" id="UP000276133"/>
    </source>
</evidence>
<feature type="compositionally biased region" description="Polar residues" evidence="1">
    <location>
        <begin position="445"/>
        <end position="456"/>
    </location>
</feature>
<evidence type="ECO:0000256" key="1">
    <source>
        <dbReference type="SAM" id="MobiDB-lite"/>
    </source>
</evidence>
<evidence type="ECO:0000313" key="3">
    <source>
        <dbReference type="EMBL" id="RNA36566.1"/>
    </source>
</evidence>
<dbReference type="PANTHER" id="PTHR12458">
    <property type="entry name" value="ORF PROTEIN"/>
    <property type="match status" value="1"/>
</dbReference>
<dbReference type="AlphaFoldDB" id="A0A3M7SLF8"/>
<evidence type="ECO:0000259" key="2">
    <source>
        <dbReference type="Pfam" id="PF05018"/>
    </source>
</evidence>
<dbReference type="InterPro" id="IPR040441">
    <property type="entry name" value="CFA20/CFAP20DC"/>
</dbReference>
<organism evidence="3 4">
    <name type="scientific">Brachionus plicatilis</name>
    <name type="common">Marine rotifer</name>
    <name type="synonym">Brachionus muelleri</name>
    <dbReference type="NCBI Taxonomy" id="10195"/>
    <lineage>
        <taxon>Eukaryota</taxon>
        <taxon>Metazoa</taxon>
        <taxon>Spiralia</taxon>
        <taxon>Gnathifera</taxon>
        <taxon>Rotifera</taxon>
        <taxon>Eurotatoria</taxon>
        <taxon>Monogononta</taxon>
        <taxon>Pseudotrocha</taxon>
        <taxon>Ploima</taxon>
        <taxon>Brachionidae</taxon>
        <taxon>Brachionus</taxon>
    </lineage>
</organism>
<sequence length="690" mass="79089">MLKNEFNDGYFFEIFNSSRKEPYDGFSLTGLYGIRKIFDQDLKSSVYKLEGSPNTTKISIPNEIKHGFSFVHRIIVFQIYVKSGDNFSLDLGVTDLRNNRRHLLFSTLHKDLNIQPLIARVPLKTLTRSIVGNWTNLVFDLSSIINDTWKNQTLKSIDSISICANCKLRNVFTLKNLADIELDLSIFDSLVHIEFPKEVQHKTLVNKKIDISLKQKTQIVSIPLTIEDAEKSLKSNEISKSNINFNEATKKKFNSENMTNRENTNRKMTKSPQKMKIAEKEECKYNFENIEDINDVTSLLKIPHPPPQSSRPISSSIRKIRLPITMNKNHKIHNNLTCLNSLEVKNEDNCSEFTALTDSKSTISNNILNESINDLIKVLKSNSNVKDPINSQTSLPSSENFSEITNLDDSGNTIIYSFSSKPKPVSFDSNHLPSITQKSRKKTNNIKTHNSSKNSSYDFQKYSNNLSLTNGFLKNCKNHDLFDKKSLIDSFEAQMLQEMRAEMENSNKNSDILQIELHENEDYSKIIKSPDIEYFEAFQRGLSDLSNPLEEIQTSEKYNFDVLTSSIEETSTSYSKKNSFKYNSKTKIEEVNNYQDEMNISLLSNLPAKSLNFNGEIPTKYSPILNTNQNGRNTIKEDIISEEPLQFDDSQADIDEISSDTNEEIDLLYDTILNCYYDPKTCTYYELNLS</sequence>
<gene>
    <name evidence="3" type="ORF">BpHYR1_036434</name>
</gene>